<evidence type="ECO:0000313" key="11">
    <source>
        <dbReference type="Proteomes" id="UP001500236"/>
    </source>
</evidence>
<feature type="transmembrane region" description="Helical" evidence="8">
    <location>
        <begin position="439"/>
        <end position="457"/>
    </location>
</feature>
<protein>
    <recommendedName>
        <fullName evidence="9">NADH:quinone oxidoreductase/Mrp antiporter transmembrane domain-containing protein</fullName>
    </recommendedName>
</protein>
<evidence type="ECO:0000256" key="6">
    <source>
        <dbReference type="ARBA" id="ARBA00023136"/>
    </source>
</evidence>
<feature type="transmembrane region" description="Helical" evidence="8">
    <location>
        <begin position="271"/>
        <end position="291"/>
    </location>
</feature>
<evidence type="ECO:0000259" key="9">
    <source>
        <dbReference type="Pfam" id="PF00361"/>
    </source>
</evidence>
<feature type="transmembrane region" description="Helical" evidence="8">
    <location>
        <begin position="82"/>
        <end position="102"/>
    </location>
</feature>
<feature type="transmembrane region" description="Helical" evidence="8">
    <location>
        <begin position="167"/>
        <end position="189"/>
    </location>
</feature>
<feature type="transmembrane region" description="Helical" evidence="8">
    <location>
        <begin position="477"/>
        <end position="494"/>
    </location>
</feature>
<feature type="transmembrane region" description="Helical" evidence="8">
    <location>
        <begin position="359"/>
        <end position="380"/>
    </location>
</feature>
<evidence type="ECO:0000256" key="4">
    <source>
        <dbReference type="ARBA" id="ARBA00022692"/>
    </source>
</evidence>
<evidence type="ECO:0000256" key="8">
    <source>
        <dbReference type="SAM" id="Phobius"/>
    </source>
</evidence>
<evidence type="ECO:0000256" key="5">
    <source>
        <dbReference type="ARBA" id="ARBA00022989"/>
    </source>
</evidence>
<dbReference type="EMBL" id="BAAAVT010000022">
    <property type="protein sequence ID" value="GAA3074462.1"/>
    <property type="molecule type" value="Genomic_DNA"/>
</dbReference>
<dbReference type="Proteomes" id="UP001500236">
    <property type="component" value="Unassembled WGS sequence"/>
</dbReference>
<dbReference type="InterPro" id="IPR003918">
    <property type="entry name" value="NADH_UbQ_OxRdtase"/>
</dbReference>
<keyword evidence="3" id="KW-1003">Cell membrane</keyword>
<sequence>MLLLLCCALPLLLGGLLLAGRALPEPHRDRVTTTAARLAPFAALPALILPVAARGGPGQSAVEVPGLLLGTSLALDETSRPLVVLTALLHAAALATIAWRPAPGPRDRSLPMPVLSAFLLLCLGGTLGVFLAADLVTFYVAFAVMSFAAAGLVIHHLDRAAVRATRVYLVLSVLSETALLAAVLMVGAAGGLHLAEAPAAVVGSDHTGLILALLGFGLGIKAGVVPLHLWLPLAHPAAPPAASAVLSGALVTAGLLGFLRFSPEFAEPGAGAALMVVAAAGGLLAVAVGVLQTDPKVVLAYSTVSQMGLMTAVAAVAVVEPSVAGEVTAAVVVYAVHHGLVKGALFLAVPLLSAGGSRLVRGAVAAGTLLAGLSLVGAPLTTGWAAKYATKDAVADDAPALEAVLPFFALGSALLMVRLVRVLPAAGARNARNPGAGPLGAWTVIVLGGAAVPWWMAASSPEVSTPGFDAAAVGEGLWPPAVAAVLSLAGHLVGRRISTPAVPAGDLVVPAESAVAQATDATDRGLRTLGRAADSAAEAWRQGWSRAAAAARALGQRADSSLEDWIRSGAALLALLAAGSLLVLLGSGGGGG</sequence>
<feature type="transmembrane region" description="Helical" evidence="8">
    <location>
        <begin position="138"/>
        <end position="155"/>
    </location>
</feature>
<accession>A0ABP6M7E5</accession>
<keyword evidence="11" id="KW-1185">Reference proteome</keyword>
<keyword evidence="5 8" id="KW-1133">Transmembrane helix</keyword>
<comment type="similarity">
    <text evidence="2">Belongs to the CPA3 antiporters (TC 2.A.63) subunit D family.</text>
</comment>
<feature type="transmembrane region" description="Helical" evidence="8">
    <location>
        <begin position="209"/>
        <end position="229"/>
    </location>
</feature>
<dbReference type="PRINTS" id="PR01437">
    <property type="entry name" value="NUOXDRDTASE4"/>
</dbReference>
<feature type="transmembrane region" description="Helical" evidence="8">
    <location>
        <begin position="298"/>
        <end position="319"/>
    </location>
</feature>
<feature type="transmembrane region" description="Helical" evidence="8">
    <location>
        <begin position="400"/>
        <end position="419"/>
    </location>
</feature>
<feature type="transmembrane region" description="Helical" evidence="8">
    <location>
        <begin position="331"/>
        <end position="352"/>
    </location>
</feature>
<dbReference type="PANTHER" id="PTHR42703:SF1">
    <property type="entry name" value="NA(+)_H(+) ANTIPORTER SUBUNIT D1"/>
    <property type="match status" value="1"/>
</dbReference>
<evidence type="ECO:0000256" key="7">
    <source>
        <dbReference type="RuleBase" id="RU000320"/>
    </source>
</evidence>
<evidence type="ECO:0000256" key="3">
    <source>
        <dbReference type="ARBA" id="ARBA00022475"/>
    </source>
</evidence>
<feature type="transmembrane region" description="Helical" evidence="8">
    <location>
        <begin position="114"/>
        <end position="132"/>
    </location>
</feature>
<keyword evidence="4 7" id="KW-0812">Transmembrane</keyword>
<dbReference type="Pfam" id="PF00361">
    <property type="entry name" value="Proton_antipo_M"/>
    <property type="match status" value="1"/>
</dbReference>
<dbReference type="InterPro" id="IPR001750">
    <property type="entry name" value="ND/Mrp_TM"/>
</dbReference>
<evidence type="ECO:0000256" key="2">
    <source>
        <dbReference type="ARBA" id="ARBA00005346"/>
    </source>
</evidence>
<dbReference type="PANTHER" id="PTHR42703">
    <property type="entry name" value="NADH DEHYDROGENASE"/>
    <property type="match status" value="1"/>
</dbReference>
<feature type="transmembrane region" description="Helical" evidence="8">
    <location>
        <begin position="565"/>
        <end position="586"/>
    </location>
</feature>
<gene>
    <name evidence="10" type="ORF">GCM10010529_27900</name>
</gene>
<dbReference type="RefSeq" id="WP_344685298.1">
    <property type="nucleotide sequence ID" value="NZ_BAAAVT010000022.1"/>
</dbReference>
<comment type="caution">
    <text evidence="10">The sequence shown here is derived from an EMBL/GenBank/DDBJ whole genome shotgun (WGS) entry which is preliminary data.</text>
</comment>
<organism evidence="10 11">
    <name type="scientific">Nesterenkonia aethiopica</name>
    <dbReference type="NCBI Taxonomy" id="269144"/>
    <lineage>
        <taxon>Bacteria</taxon>
        <taxon>Bacillati</taxon>
        <taxon>Actinomycetota</taxon>
        <taxon>Actinomycetes</taxon>
        <taxon>Micrococcales</taxon>
        <taxon>Micrococcaceae</taxon>
        <taxon>Nesterenkonia</taxon>
    </lineage>
</organism>
<feature type="transmembrane region" description="Helical" evidence="8">
    <location>
        <begin position="241"/>
        <end position="259"/>
    </location>
</feature>
<evidence type="ECO:0000256" key="1">
    <source>
        <dbReference type="ARBA" id="ARBA00004651"/>
    </source>
</evidence>
<comment type="subcellular location">
    <subcellularLocation>
        <location evidence="1">Cell membrane</location>
        <topology evidence="1">Multi-pass membrane protein</topology>
    </subcellularLocation>
    <subcellularLocation>
        <location evidence="7">Membrane</location>
        <topology evidence="7">Multi-pass membrane protein</topology>
    </subcellularLocation>
</comment>
<reference evidence="11" key="1">
    <citation type="journal article" date="2019" name="Int. J. Syst. Evol. Microbiol.">
        <title>The Global Catalogue of Microorganisms (GCM) 10K type strain sequencing project: providing services to taxonomists for standard genome sequencing and annotation.</title>
        <authorList>
            <consortium name="The Broad Institute Genomics Platform"/>
            <consortium name="The Broad Institute Genome Sequencing Center for Infectious Disease"/>
            <person name="Wu L."/>
            <person name="Ma J."/>
        </authorList>
    </citation>
    <scope>NUCLEOTIDE SEQUENCE [LARGE SCALE GENOMIC DNA]</scope>
    <source>
        <strain evidence="11">JCM 14309</strain>
    </source>
</reference>
<feature type="domain" description="NADH:quinone oxidoreductase/Mrp antiporter transmembrane" evidence="9">
    <location>
        <begin position="132"/>
        <end position="388"/>
    </location>
</feature>
<dbReference type="InterPro" id="IPR050586">
    <property type="entry name" value="CPA3_Na-H_Antiporter_D"/>
</dbReference>
<evidence type="ECO:0000313" key="10">
    <source>
        <dbReference type="EMBL" id="GAA3074462.1"/>
    </source>
</evidence>
<keyword evidence="6 8" id="KW-0472">Membrane</keyword>
<name>A0ABP6M7E5_9MICC</name>
<proteinExistence type="inferred from homology"/>